<dbReference type="Ensembl" id="ENSXCOT00000003293.1">
    <property type="protein sequence ID" value="ENSXCOP00000003255.1"/>
    <property type="gene ID" value="ENSXCOG00000002564.1"/>
</dbReference>
<name>A0A3B5KYY8_9TELE</name>
<evidence type="ECO:0000313" key="2">
    <source>
        <dbReference type="Proteomes" id="UP000261380"/>
    </source>
</evidence>
<dbReference type="AlphaFoldDB" id="A0A3B5KYY8"/>
<reference evidence="1" key="2">
    <citation type="submission" date="2025-09" db="UniProtKB">
        <authorList>
            <consortium name="Ensembl"/>
        </authorList>
    </citation>
    <scope>IDENTIFICATION</scope>
</reference>
<keyword evidence="2" id="KW-1185">Reference proteome</keyword>
<dbReference type="Proteomes" id="UP000261380">
    <property type="component" value="Unplaced"/>
</dbReference>
<protein>
    <submittedName>
        <fullName evidence="1">Uncharacterized protein</fullName>
    </submittedName>
</protein>
<evidence type="ECO:0000313" key="1">
    <source>
        <dbReference type="Ensembl" id="ENSXCOP00000003255.1"/>
    </source>
</evidence>
<reference evidence="1" key="1">
    <citation type="submission" date="2025-08" db="UniProtKB">
        <authorList>
            <consortium name="Ensembl"/>
        </authorList>
    </citation>
    <scope>IDENTIFICATION</scope>
</reference>
<accession>A0A3B5KYY8</accession>
<proteinExistence type="predicted"/>
<organism evidence="1 2">
    <name type="scientific">Xiphophorus couchianus</name>
    <name type="common">Monterrey platyfish</name>
    <dbReference type="NCBI Taxonomy" id="32473"/>
    <lineage>
        <taxon>Eukaryota</taxon>
        <taxon>Metazoa</taxon>
        <taxon>Chordata</taxon>
        <taxon>Craniata</taxon>
        <taxon>Vertebrata</taxon>
        <taxon>Euteleostomi</taxon>
        <taxon>Actinopterygii</taxon>
        <taxon>Neopterygii</taxon>
        <taxon>Teleostei</taxon>
        <taxon>Neoteleostei</taxon>
        <taxon>Acanthomorphata</taxon>
        <taxon>Ovalentaria</taxon>
        <taxon>Atherinomorphae</taxon>
        <taxon>Cyprinodontiformes</taxon>
        <taxon>Poeciliidae</taxon>
        <taxon>Poeciliinae</taxon>
        <taxon>Xiphophorus</taxon>
    </lineage>
</organism>
<sequence length="122" mass="13554">IMFSCDSSQTPPSVCLKSHISYQIRNCLLLSCSGERKKFCLPSLKETFHGPRKRFQNTHFTGILRYGPITLCGGAALDRKGDGKGNGTHIHYHCGIHEAIYFSIKHVDLKHVILSAQSALVI</sequence>